<evidence type="ECO:0000313" key="4">
    <source>
        <dbReference type="Proteomes" id="UP000057820"/>
    </source>
</evidence>
<dbReference type="Proteomes" id="UP000057820">
    <property type="component" value="Chromosome 1"/>
</dbReference>
<dbReference type="InterPro" id="IPR011008">
    <property type="entry name" value="Dimeric_a/b-barrel"/>
</dbReference>
<organism evidence="3 4">
    <name type="scientific">Nocardia farcinica</name>
    <dbReference type="NCBI Taxonomy" id="37329"/>
    <lineage>
        <taxon>Bacteria</taxon>
        <taxon>Bacillati</taxon>
        <taxon>Actinomycetota</taxon>
        <taxon>Actinomycetes</taxon>
        <taxon>Mycobacteriales</taxon>
        <taxon>Nocardiaceae</taxon>
        <taxon>Nocardia</taxon>
    </lineage>
</organism>
<dbReference type="InterPro" id="IPR005545">
    <property type="entry name" value="YCII"/>
</dbReference>
<dbReference type="RefSeq" id="WP_060592807.1">
    <property type="nucleotide sequence ID" value="NZ_CP031418.1"/>
</dbReference>
<comment type="similarity">
    <text evidence="1">Belongs to the YciI family.</text>
</comment>
<gene>
    <name evidence="3" type="ORF">ERS450000_02722</name>
</gene>
<accession>A0A0H5P688</accession>
<dbReference type="EMBL" id="LN868938">
    <property type="protein sequence ID" value="CRY78041.1"/>
    <property type="molecule type" value="Genomic_DNA"/>
</dbReference>
<protein>
    <submittedName>
        <fullName evidence="3">Uncharacterized protein conserved in bacteria</fullName>
    </submittedName>
</protein>
<dbReference type="PANTHER" id="PTHR35174">
    <property type="entry name" value="BLL7171 PROTEIN-RELATED"/>
    <property type="match status" value="1"/>
</dbReference>
<evidence type="ECO:0000313" key="3">
    <source>
        <dbReference type="EMBL" id="CRY78041.1"/>
    </source>
</evidence>
<dbReference type="PANTHER" id="PTHR35174:SF3">
    <property type="entry name" value="BLL7171 PROTEIN"/>
    <property type="match status" value="1"/>
</dbReference>
<name>A0A0H5P688_NOCFR</name>
<dbReference type="Gene3D" id="3.30.70.1060">
    <property type="entry name" value="Dimeric alpha+beta barrel"/>
    <property type="match status" value="1"/>
</dbReference>
<evidence type="ECO:0000256" key="1">
    <source>
        <dbReference type="ARBA" id="ARBA00007689"/>
    </source>
</evidence>
<evidence type="ECO:0000259" key="2">
    <source>
        <dbReference type="Pfam" id="PF03795"/>
    </source>
</evidence>
<reference evidence="4" key="1">
    <citation type="submission" date="2015-03" db="EMBL/GenBank/DDBJ databases">
        <authorList>
            <consortium name="Pathogen Informatics"/>
        </authorList>
    </citation>
    <scope>NUCLEOTIDE SEQUENCE [LARGE SCALE GENOMIC DNA]</scope>
    <source>
        <strain evidence="4">NCTC11134</strain>
    </source>
</reference>
<dbReference type="SUPFAM" id="SSF54909">
    <property type="entry name" value="Dimeric alpha+beta barrel"/>
    <property type="match status" value="1"/>
</dbReference>
<dbReference type="AlphaFoldDB" id="A0A0H5P688"/>
<dbReference type="Pfam" id="PF03795">
    <property type="entry name" value="YCII"/>
    <property type="match status" value="1"/>
</dbReference>
<proteinExistence type="inferred from homology"/>
<dbReference type="KEGG" id="nfr:ERS450000_02722"/>
<sequence>MRYMLLFHYPEETEESLGAEAMASGRQQFAAYAATLEQAGVLVSGQVLQPSDRSTTLRLVDGRLRIQDGPYADTKEQLGGVMIIDVPDFDAALDLARQAPPLGWGCVEIRPGAVHTEDGVWVPS</sequence>
<feature type="domain" description="YCII-related" evidence="2">
    <location>
        <begin position="1"/>
        <end position="111"/>
    </location>
</feature>